<organism evidence="5 6">
    <name type="scientific">Cryphonectria parasitica (strain ATCC 38755 / EP155)</name>
    <dbReference type="NCBI Taxonomy" id="660469"/>
    <lineage>
        <taxon>Eukaryota</taxon>
        <taxon>Fungi</taxon>
        <taxon>Dikarya</taxon>
        <taxon>Ascomycota</taxon>
        <taxon>Pezizomycotina</taxon>
        <taxon>Sordariomycetes</taxon>
        <taxon>Sordariomycetidae</taxon>
        <taxon>Diaporthales</taxon>
        <taxon>Cryphonectriaceae</taxon>
        <taxon>Cryphonectria-Endothia species complex</taxon>
        <taxon>Cryphonectria</taxon>
    </lineage>
</organism>
<proteinExistence type="predicted"/>
<dbReference type="PANTHER" id="PTHR23003">
    <property type="entry name" value="RNA RECOGNITION MOTIF RRM DOMAIN CONTAINING PROTEIN"/>
    <property type="match status" value="1"/>
</dbReference>
<dbReference type="GO" id="GO:0003729">
    <property type="term" value="F:mRNA binding"/>
    <property type="evidence" value="ECO:0007669"/>
    <property type="project" value="TreeGrafter"/>
</dbReference>
<dbReference type="SMART" id="SM00360">
    <property type="entry name" value="RRM"/>
    <property type="match status" value="2"/>
</dbReference>
<dbReference type="Proteomes" id="UP000803844">
    <property type="component" value="Unassembled WGS sequence"/>
</dbReference>
<protein>
    <recommendedName>
        <fullName evidence="4">RRM domain-containing protein</fullName>
    </recommendedName>
</protein>
<feature type="compositionally biased region" description="Basic residues" evidence="3">
    <location>
        <begin position="386"/>
        <end position="401"/>
    </location>
</feature>
<dbReference type="GO" id="GO:0005634">
    <property type="term" value="C:nucleus"/>
    <property type="evidence" value="ECO:0007669"/>
    <property type="project" value="TreeGrafter"/>
</dbReference>
<dbReference type="PROSITE" id="PS50102">
    <property type="entry name" value="RRM"/>
    <property type="match status" value="1"/>
</dbReference>
<dbReference type="InterPro" id="IPR012677">
    <property type="entry name" value="Nucleotide-bd_a/b_plait_sf"/>
</dbReference>
<evidence type="ECO:0000256" key="3">
    <source>
        <dbReference type="SAM" id="MobiDB-lite"/>
    </source>
</evidence>
<evidence type="ECO:0000256" key="2">
    <source>
        <dbReference type="PROSITE-ProRule" id="PRU00176"/>
    </source>
</evidence>
<dbReference type="GO" id="GO:0005737">
    <property type="term" value="C:cytoplasm"/>
    <property type="evidence" value="ECO:0007669"/>
    <property type="project" value="TreeGrafter"/>
</dbReference>
<accession>A0A9P5CTZ0</accession>
<sequence>MTASEHEMPKDVVPPGSRTGIYYIPISNLPFNTSWQQIKDYVRQVCEVDHVELFQRSTSGWVRVKGRKNFEAAFGLLNGNEFNGRAIIAEGKNADNPILVRDLMACKSKAASSNRSLSGGTAPSAVFTTPEQSSYVADGSVYHPNPSLLASPVSPTSSSFNKSGDGRTTSMPSSSLMTSPDPSYAQAITTTYDQFSAGFSYSPPMSLHSFGADPSSSLGAPASFLTYAASLDVTQQYDPATSYPAQTPYSRYYPQAMTSLNSQMAAVAFVDESPTGAGIYTEQRGIQIRNISNRASDSQIRRMVRDWTGPEANLISEICIPSAKEGKTRGLAFVRFHTADLAKRMETSLDGVEFRGRKLQVRLMKEGEVIYGSGEHCSPAAGSPKPPRKSRQPHQHQHHHQPKTDDKRRDERKERIKPDRTSTSSSKTSPPSPSSSGDMPLVVGGGGNGIPVQSAASTSAHCSSKGKGRRGKETSVVVADGSSDRKS</sequence>
<feature type="region of interest" description="Disordered" evidence="3">
    <location>
        <begin position="147"/>
        <end position="180"/>
    </location>
</feature>
<dbReference type="RefSeq" id="XP_040780902.1">
    <property type="nucleotide sequence ID" value="XM_040919977.1"/>
</dbReference>
<name>A0A9P5CTZ0_CRYP1</name>
<feature type="domain" description="RRM" evidence="4">
    <location>
        <begin position="284"/>
        <end position="366"/>
    </location>
</feature>
<dbReference type="InterPro" id="IPR000504">
    <property type="entry name" value="RRM_dom"/>
</dbReference>
<dbReference type="SUPFAM" id="SSF54928">
    <property type="entry name" value="RNA-binding domain, RBD"/>
    <property type="match status" value="2"/>
</dbReference>
<evidence type="ECO:0000313" key="5">
    <source>
        <dbReference type="EMBL" id="KAF3769941.1"/>
    </source>
</evidence>
<comment type="caution">
    <text evidence="5">The sequence shown here is derived from an EMBL/GenBank/DDBJ whole genome shotgun (WGS) entry which is preliminary data.</text>
</comment>
<evidence type="ECO:0000313" key="6">
    <source>
        <dbReference type="Proteomes" id="UP000803844"/>
    </source>
</evidence>
<feature type="compositionally biased region" description="Polar residues" evidence="3">
    <location>
        <begin position="153"/>
        <end position="162"/>
    </location>
</feature>
<reference evidence="5" key="1">
    <citation type="journal article" date="2020" name="Phytopathology">
        <title>Genome sequence of the chestnut blight fungus Cryphonectria parasitica EP155: A fundamental resource for an archetypical invasive plant pathogen.</title>
        <authorList>
            <person name="Crouch J.A."/>
            <person name="Dawe A."/>
            <person name="Aerts A."/>
            <person name="Barry K."/>
            <person name="Churchill A.C.L."/>
            <person name="Grimwood J."/>
            <person name="Hillman B."/>
            <person name="Milgroom M.G."/>
            <person name="Pangilinan J."/>
            <person name="Smith M."/>
            <person name="Salamov A."/>
            <person name="Schmutz J."/>
            <person name="Yadav J."/>
            <person name="Grigoriev I.V."/>
            <person name="Nuss D."/>
        </authorList>
    </citation>
    <scope>NUCLEOTIDE SEQUENCE</scope>
    <source>
        <strain evidence="5">EP155</strain>
    </source>
</reference>
<dbReference type="CDD" id="cd00590">
    <property type="entry name" value="RRM_SF"/>
    <property type="match status" value="1"/>
</dbReference>
<dbReference type="OrthoDB" id="610462at2759"/>
<dbReference type="GeneID" id="63837106"/>
<dbReference type="Gene3D" id="3.30.70.330">
    <property type="match status" value="2"/>
</dbReference>
<evidence type="ECO:0000259" key="4">
    <source>
        <dbReference type="PROSITE" id="PS50102"/>
    </source>
</evidence>
<dbReference type="InterPro" id="IPR035979">
    <property type="entry name" value="RBD_domain_sf"/>
</dbReference>
<feature type="compositionally biased region" description="Basic and acidic residues" evidence="3">
    <location>
        <begin position="402"/>
        <end position="420"/>
    </location>
</feature>
<feature type="compositionally biased region" description="Low complexity" evidence="3">
    <location>
        <begin position="168"/>
        <end position="180"/>
    </location>
</feature>
<gene>
    <name evidence="5" type="ORF">M406DRAFT_325421</name>
</gene>
<feature type="region of interest" description="Disordered" evidence="3">
    <location>
        <begin position="373"/>
        <end position="487"/>
    </location>
</feature>
<dbReference type="InterPro" id="IPR050374">
    <property type="entry name" value="RRT5_SRSF_SR"/>
</dbReference>
<evidence type="ECO:0000256" key="1">
    <source>
        <dbReference type="ARBA" id="ARBA00022884"/>
    </source>
</evidence>
<dbReference type="AlphaFoldDB" id="A0A9P5CTZ0"/>
<dbReference type="Pfam" id="PF00076">
    <property type="entry name" value="RRM_1"/>
    <property type="match status" value="2"/>
</dbReference>
<keyword evidence="1 2" id="KW-0694">RNA-binding</keyword>
<keyword evidence="6" id="KW-1185">Reference proteome</keyword>
<dbReference type="EMBL" id="MU032344">
    <property type="protein sequence ID" value="KAF3769941.1"/>
    <property type="molecule type" value="Genomic_DNA"/>
</dbReference>